<evidence type="ECO:0000313" key="4">
    <source>
        <dbReference type="Proteomes" id="UP000030748"/>
    </source>
</evidence>
<dbReference type="GO" id="GO:0005634">
    <property type="term" value="C:nucleus"/>
    <property type="evidence" value="ECO:0000318"/>
    <property type="project" value="GO_Central"/>
</dbReference>
<dbReference type="OrthoDB" id="10251073at2759"/>
<evidence type="ECO:0000259" key="2">
    <source>
        <dbReference type="PROSITE" id="PS51925"/>
    </source>
</evidence>
<dbReference type="PANTHER" id="PTHR13844">
    <property type="entry name" value="SWI/SNF-RELATED MATRIX-ASSOCIATED ACTIN-DEPENDENT REGULATOR OF CHROMATIN SUBFAMILY D"/>
    <property type="match status" value="1"/>
</dbReference>
<evidence type="ECO:0000256" key="1">
    <source>
        <dbReference type="SAM" id="MobiDB-lite"/>
    </source>
</evidence>
<dbReference type="AlphaFoldDB" id="A0A022QLQ7"/>
<dbReference type="PROSITE" id="PS51925">
    <property type="entry name" value="SWIB_MDM2"/>
    <property type="match status" value="2"/>
</dbReference>
<dbReference type="OMA" id="PPNPNFH"/>
<feature type="domain" description="DM2" evidence="2">
    <location>
        <begin position="171"/>
        <end position="248"/>
    </location>
</feature>
<reference evidence="3 4" key="1">
    <citation type="journal article" date="2013" name="Proc. Natl. Acad. Sci. U.S.A.">
        <title>Fine-scale variation in meiotic recombination in Mimulus inferred from population shotgun sequencing.</title>
        <authorList>
            <person name="Hellsten U."/>
            <person name="Wright K.M."/>
            <person name="Jenkins J."/>
            <person name="Shu S."/>
            <person name="Yuan Y."/>
            <person name="Wessler S.R."/>
            <person name="Schmutz J."/>
            <person name="Willis J.H."/>
            <person name="Rokhsar D.S."/>
        </authorList>
    </citation>
    <scope>NUCLEOTIDE SEQUENCE [LARGE SCALE GENOMIC DNA]</scope>
    <source>
        <strain evidence="4">cv. DUN x IM62</strain>
    </source>
</reference>
<dbReference type="InterPro" id="IPR019835">
    <property type="entry name" value="SWIB_domain"/>
</dbReference>
<keyword evidence="4" id="KW-1185">Reference proteome</keyword>
<dbReference type="PhylomeDB" id="A0A022QLQ7"/>
<dbReference type="eggNOG" id="KOG1946">
    <property type="taxonomic scope" value="Eukaryota"/>
</dbReference>
<dbReference type="Proteomes" id="UP000030748">
    <property type="component" value="Unassembled WGS sequence"/>
</dbReference>
<sequence length="357" mass="39702">MSERGEPAPPSEMVVTEQQIAEALGSLLRDINAFTTLNGVVQQLESKLGVNLNHRTDFIRGQIQQHFLHMQATKPQNFMPHHQDRFPHLQPPNFHAAPSPHHPPPNFSPHHTAEGFIFSTPRTQLQFSQPPFPTPTPTPPVGVKNRAAATVGASTKESAPIVKKRRGGPGGLNKLCGVSPLLQPIVGQPTLARTEIVKQLWAYIRKNNLQDPNNKRKIICNDELRLVFETDCTDMFKMNKLLAKHIIALEPTKPKAQSAKKPKVDAVESGSKVDDPVPHVIISEALASFFGIDEREMSQAEVLRQMWEYIKVNHLEDPSNPTAIICDAKLQELLGCENISALGIPEMLAQRCLYKKP</sequence>
<feature type="domain" description="DM2" evidence="2">
    <location>
        <begin position="275"/>
        <end position="354"/>
    </location>
</feature>
<dbReference type="STRING" id="4155.A0A022QLQ7"/>
<dbReference type="CDD" id="cd10567">
    <property type="entry name" value="SWIB-MDM2_like"/>
    <property type="match status" value="2"/>
</dbReference>
<dbReference type="Gene3D" id="1.10.245.10">
    <property type="entry name" value="SWIB/MDM2 domain"/>
    <property type="match status" value="2"/>
</dbReference>
<evidence type="ECO:0000313" key="3">
    <source>
        <dbReference type="EMBL" id="EYU27400.1"/>
    </source>
</evidence>
<dbReference type="EMBL" id="KI631456">
    <property type="protein sequence ID" value="EYU27400.1"/>
    <property type="molecule type" value="Genomic_DNA"/>
</dbReference>
<accession>A0A022QLQ7</accession>
<dbReference type="KEGG" id="egt:105969027"/>
<dbReference type="Pfam" id="PF02201">
    <property type="entry name" value="SWIB"/>
    <property type="match status" value="2"/>
</dbReference>
<proteinExistence type="predicted"/>
<dbReference type="Pfam" id="PF08766">
    <property type="entry name" value="DEK_C"/>
    <property type="match status" value="1"/>
</dbReference>
<dbReference type="SUPFAM" id="SSF47592">
    <property type="entry name" value="SWIB/MDM2 domain"/>
    <property type="match status" value="2"/>
</dbReference>
<feature type="region of interest" description="Disordered" evidence="1">
    <location>
        <begin position="90"/>
        <end position="112"/>
    </location>
</feature>
<dbReference type="InterPro" id="IPR036885">
    <property type="entry name" value="SWIB_MDM2_dom_sf"/>
</dbReference>
<name>A0A022QLQ7_ERYGU</name>
<gene>
    <name evidence="3" type="ORF">MIMGU_mgv1a008947mg</name>
</gene>
<protein>
    <recommendedName>
        <fullName evidence="2">DM2 domain-containing protein</fullName>
    </recommendedName>
</protein>
<dbReference type="SMART" id="SM00151">
    <property type="entry name" value="SWIB"/>
    <property type="match status" value="2"/>
</dbReference>
<dbReference type="InterPro" id="IPR014876">
    <property type="entry name" value="DEK_C"/>
</dbReference>
<dbReference type="InterPro" id="IPR003121">
    <property type="entry name" value="SWIB_MDM2_domain"/>
</dbReference>
<organism evidence="3 4">
    <name type="scientific">Erythranthe guttata</name>
    <name type="common">Yellow monkey flower</name>
    <name type="synonym">Mimulus guttatus</name>
    <dbReference type="NCBI Taxonomy" id="4155"/>
    <lineage>
        <taxon>Eukaryota</taxon>
        <taxon>Viridiplantae</taxon>
        <taxon>Streptophyta</taxon>
        <taxon>Embryophyta</taxon>
        <taxon>Tracheophyta</taxon>
        <taxon>Spermatophyta</taxon>
        <taxon>Magnoliopsida</taxon>
        <taxon>eudicotyledons</taxon>
        <taxon>Gunneridae</taxon>
        <taxon>Pentapetalae</taxon>
        <taxon>asterids</taxon>
        <taxon>lamiids</taxon>
        <taxon>Lamiales</taxon>
        <taxon>Phrymaceae</taxon>
        <taxon>Erythranthe</taxon>
    </lineage>
</organism>